<reference evidence="1 2" key="1">
    <citation type="submission" date="2014-10" db="EMBL/GenBank/DDBJ databases">
        <title>Draft genome sequence of Novosphingobium subterraneum DSM 12447.</title>
        <authorList>
            <person name="Gan H.M."/>
            <person name="Gan H.Y."/>
            <person name="Savka M.A."/>
        </authorList>
    </citation>
    <scope>NUCLEOTIDE SEQUENCE [LARGE SCALE GENOMIC DNA]</scope>
    <source>
        <strain evidence="1 2">DSM 12447</strain>
    </source>
</reference>
<name>A0A0B8ZKK7_9SPHN</name>
<dbReference type="Proteomes" id="UP000031338">
    <property type="component" value="Unassembled WGS sequence"/>
</dbReference>
<keyword evidence="2" id="KW-1185">Reference proteome</keyword>
<dbReference type="AlphaFoldDB" id="A0A0B8ZKK7"/>
<gene>
    <name evidence="1" type="ORF">NJ75_01997</name>
</gene>
<dbReference type="PATRIC" id="fig|48936.3.peg.2005"/>
<dbReference type="EMBL" id="JRVC01000008">
    <property type="protein sequence ID" value="KHS46761.1"/>
    <property type="molecule type" value="Genomic_DNA"/>
</dbReference>
<accession>A0A0B8ZKK7</accession>
<evidence type="ECO:0000313" key="1">
    <source>
        <dbReference type="EMBL" id="KHS46761.1"/>
    </source>
</evidence>
<dbReference type="RefSeq" id="WP_039333932.1">
    <property type="nucleotide sequence ID" value="NZ_JRVC01000008.1"/>
</dbReference>
<protein>
    <submittedName>
        <fullName evidence="1">Uncharacterized protein</fullName>
    </submittedName>
</protein>
<evidence type="ECO:0000313" key="2">
    <source>
        <dbReference type="Proteomes" id="UP000031338"/>
    </source>
</evidence>
<sequence>MQVAAKPLVEVFEALSTALDELDTHGEAMAALHLAMAVECLAHRLEDDEPHAPRRAPPILRLIKND</sequence>
<organism evidence="1 2">
    <name type="scientific">Novosphingobium subterraneum</name>
    <dbReference type="NCBI Taxonomy" id="48936"/>
    <lineage>
        <taxon>Bacteria</taxon>
        <taxon>Pseudomonadati</taxon>
        <taxon>Pseudomonadota</taxon>
        <taxon>Alphaproteobacteria</taxon>
        <taxon>Sphingomonadales</taxon>
        <taxon>Sphingomonadaceae</taxon>
        <taxon>Novosphingobium</taxon>
    </lineage>
</organism>
<proteinExistence type="predicted"/>
<comment type="caution">
    <text evidence="1">The sequence shown here is derived from an EMBL/GenBank/DDBJ whole genome shotgun (WGS) entry which is preliminary data.</text>
</comment>